<evidence type="ECO:0000313" key="4">
    <source>
        <dbReference type="Proteomes" id="UP001164746"/>
    </source>
</evidence>
<keyword evidence="2" id="KW-0472">Membrane</keyword>
<proteinExistence type="predicted"/>
<organism evidence="3 4">
    <name type="scientific">Mya arenaria</name>
    <name type="common">Soft-shell clam</name>
    <dbReference type="NCBI Taxonomy" id="6604"/>
    <lineage>
        <taxon>Eukaryota</taxon>
        <taxon>Metazoa</taxon>
        <taxon>Spiralia</taxon>
        <taxon>Lophotrochozoa</taxon>
        <taxon>Mollusca</taxon>
        <taxon>Bivalvia</taxon>
        <taxon>Autobranchia</taxon>
        <taxon>Heteroconchia</taxon>
        <taxon>Euheterodonta</taxon>
        <taxon>Imparidentia</taxon>
        <taxon>Neoheterodontei</taxon>
        <taxon>Myida</taxon>
        <taxon>Myoidea</taxon>
        <taxon>Myidae</taxon>
        <taxon>Mya</taxon>
    </lineage>
</organism>
<keyword evidence="4" id="KW-1185">Reference proteome</keyword>
<reference evidence="3" key="1">
    <citation type="submission" date="2022-11" db="EMBL/GenBank/DDBJ databases">
        <title>Centuries of genome instability and evolution in soft-shell clam transmissible cancer (bioRxiv).</title>
        <authorList>
            <person name="Hart S.F.M."/>
            <person name="Yonemitsu M.A."/>
            <person name="Giersch R.M."/>
            <person name="Beal B.F."/>
            <person name="Arriagada G."/>
            <person name="Davis B.W."/>
            <person name="Ostrander E.A."/>
            <person name="Goff S.P."/>
            <person name="Metzger M.J."/>
        </authorList>
    </citation>
    <scope>NUCLEOTIDE SEQUENCE</scope>
    <source>
        <strain evidence="3">MELC-2E11</strain>
        <tissue evidence="3">Siphon/mantle</tissue>
    </source>
</reference>
<evidence type="ECO:0000256" key="1">
    <source>
        <dbReference type="SAM" id="MobiDB-lite"/>
    </source>
</evidence>
<protein>
    <submittedName>
        <fullName evidence="3">Uncharacterized protein</fullName>
    </submittedName>
</protein>
<keyword evidence="2" id="KW-1133">Transmembrane helix</keyword>
<evidence type="ECO:0000313" key="3">
    <source>
        <dbReference type="EMBL" id="WAR04623.1"/>
    </source>
</evidence>
<feature type="region of interest" description="Disordered" evidence="1">
    <location>
        <begin position="125"/>
        <end position="193"/>
    </location>
</feature>
<feature type="region of interest" description="Disordered" evidence="1">
    <location>
        <begin position="48"/>
        <end position="73"/>
    </location>
</feature>
<sequence length="193" mass="21282">MSESDNAANTPDLTKTQVIIIGCVCAAILTVLLIILIVIICRRRQKNKNYTGDPHSPRTVQQGNGAVPHQKPHSYENTDGGLTFNSRSGNFPISYHNPAENYPYGDTSYDSHTLDKYEYEMNRRNANISGNGDPYYSDKQGDLSFNGSPRTPTKDGQQFRSIPEDPMKEGGSFGSGNESGYSTPDKAKQPKKT</sequence>
<keyword evidence="2" id="KW-0812">Transmembrane</keyword>
<dbReference type="Proteomes" id="UP001164746">
    <property type="component" value="Chromosome 5"/>
</dbReference>
<name>A0ABY7E3Q3_MYAAR</name>
<feature type="transmembrane region" description="Helical" evidence="2">
    <location>
        <begin position="18"/>
        <end position="41"/>
    </location>
</feature>
<accession>A0ABY7E3Q3</accession>
<gene>
    <name evidence="3" type="ORF">MAR_019992</name>
</gene>
<evidence type="ECO:0000256" key="2">
    <source>
        <dbReference type="SAM" id="Phobius"/>
    </source>
</evidence>
<dbReference type="EMBL" id="CP111016">
    <property type="protein sequence ID" value="WAR04623.1"/>
    <property type="molecule type" value="Genomic_DNA"/>
</dbReference>
<feature type="compositionally biased region" description="Polar residues" evidence="1">
    <location>
        <begin position="143"/>
        <end position="160"/>
    </location>
</feature>